<gene>
    <name evidence="1" type="ORF">CN97_00190</name>
</gene>
<comment type="caution">
    <text evidence="1">The sequence shown here is derived from an EMBL/GenBank/DDBJ whole genome shotgun (WGS) entry which is preliminary data.</text>
</comment>
<evidence type="ECO:0000313" key="2">
    <source>
        <dbReference type="Proteomes" id="UP000028826"/>
    </source>
</evidence>
<accession>A0A086Y0G6</accession>
<dbReference type="AlphaFoldDB" id="A0A086Y0G6"/>
<sequence>MTVTSMDTLSGNRSVAITRDMRRCSKHCGLLFFQIVYVQLLRFVRVMRFLSMTATTLWGKYYHVGPWLMPMRMRW</sequence>
<dbReference type="EMBL" id="JGYG01000010">
    <property type="protein sequence ID" value="KFI27766.1"/>
    <property type="molecule type" value="Genomic_DNA"/>
</dbReference>
<reference evidence="1 2" key="1">
    <citation type="submission" date="2014-03" db="EMBL/GenBank/DDBJ databases">
        <title>Genome of Haematobacter massiliensis CCUG 47968.</title>
        <authorList>
            <person name="Wang D."/>
            <person name="Wang G."/>
        </authorList>
    </citation>
    <scope>NUCLEOTIDE SEQUENCE [LARGE SCALE GENOMIC DNA]</scope>
    <source>
        <strain evidence="1 2">CCUG 47968</strain>
    </source>
</reference>
<protein>
    <submittedName>
        <fullName evidence="1">Uncharacterized protein</fullName>
    </submittedName>
</protein>
<keyword evidence="2" id="KW-1185">Reference proteome</keyword>
<name>A0A086Y0G6_9RHOB</name>
<evidence type="ECO:0000313" key="1">
    <source>
        <dbReference type="EMBL" id="KFI27766.1"/>
    </source>
</evidence>
<organism evidence="1 2">
    <name type="scientific">Haematobacter massiliensis</name>
    <dbReference type="NCBI Taxonomy" id="195105"/>
    <lineage>
        <taxon>Bacteria</taxon>
        <taxon>Pseudomonadati</taxon>
        <taxon>Pseudomonadota</taxon>
        <taxon>Alphaproteobacteria</taxon>
        <taxon>Rhodobacterales</taxon>
        <taxon>Paracoccaceae</taxon>
        <taxon>Haematobacter</taxon>
    </lineage>
</organism>
<dbReference type="Proteomes" id="UP000028826">
    <property type="component" value="Unassembled WGS sequence"/>
</dbReference>
<proteinExistence type="predicted"/>